<dbReference type="SUPFAM" id="SSF53649">
    <property type="entry name" value="Alkaline phosphatase-like"/>
    <property type="match status" value="1"/>
</dbReference>
<dbReference type="AlphaFoldDB" id="A0A518J168"/>
<dbReference type="InterPro" id="IPR024607">
    <property type="entry name" value="Sulfatase_CS"/>
</dbReference>
<dbReference type="PANTHER" id="PTHR42693:SF53">
    <property type="entry name" value="ENDO-4-O-SULFATASE"/>
    <property type="match status" value="1"/>
</dbReference>
<protein>
    <submittedName>
        <fullName evidence="6">Choline-sulfatase</fullName>
        <ecNumber evidence="6">3.1.6.6</ecNumber>
    </submittedName>
</protein>
<evidence type="ECO:0000256" key="3">
    <source>
        <dbReference type="ARBA" id="ARBA00022801"/>
    </source>
</evidence>
<dbReference type="GO" id="GO:0046872">
    <property type="term" value="F:metal ion binding"/>
    <property type="evidence" value="ECO:0007669"/>
    <property type="project" value="UniProtKB-KW"/>
</dbReference>
<dbReference type="InterPro" id="IPR017850">
    <property type="entry name" value="Alkaline_phosphatase_core_sf"/>
</dbReference>
<feature type="domain" description="Sulfatase N-terminal" evidence="5">
    <location>
        <begin position="95"/>
        <end position="385"/>
    </location>
</feature>
<dbReference type="EC" id="3.1.6.6" evidence="6"/>
<keyword evidence="7" id="KW-1185">Reference proteome</keyword>
<dbReference type="Proteomes" id="UP000316770">
    <property type="component" value="Chromosome"/>
</dbReference>
<evidence type="ECO:0000256" key="1">
    <source>
        <dbReference type="ARBA" id="ARBA00008779"/>
    </source>
</evidence>
<reference evidence="6 7" key="1">
    <citation type="submission" date="2019-02" db="EMBL/GenBank/DDBJ databases">
        <title>Deep-cultivation of Planctomycetes and their phenomic and genomic characterization uncovers novel biology.</title>
        <authorList>
            <person name="Wiegand S."/>
            <person name="Jogler M."/>
            <person name="Boedeker C."/>
            <person name="Pinto D."/>
            <person name="Vollmers J."/>
            <person name="Rivas-Marin E."/>
            <person name="Kohn T."/>
            <person name="Peeters S.H."/>
            <person name="Heuer A."/>
            <person name="Rast P."/>
            <person name="Oberbeckmann S."/>
            <person name="Bunk B."/>
            <person name="Jeske O."/>
            <person name="Meyerdierks A."/>
            <person name="Storesund J.E."/>
            <person name="Kallscheuer N."/>
            <person name="Luecker S."/>
            <person name="Lage O.M."/>
            <person name="Pohl T."/>
            <person name="Merkel B.J."/>
            <person name="Hornburger P."/>
            <person name="Mueller R.-W."/>
            <person name="Bruemmer F."/>
            <person name="Labrenz M."/>
            <person name="Spormann A.M."/>
            <person name="Op den Camp H."/>
            <person name="Overmann J."/>
            <person name="Amann R."/>
            <person name="Jetten M.S.M."/>
            <person name="Mascher T."/>
            <person name="Medema M.H."/>
            <person name="Devos D.P."/>
            <person name="Kaster A.-K."/>
            <person name="Ovreas L."/>
            <person name="Rohde M."/>
            <person name="Galperin M.Y."/>
            <person name="Jogler C."/>
        </authorList>
    </citation>
    <scope>NUCLEOTIDE SEQUENCE [LARGE SCALE GENOMIC DNA]</scope>
    <source>
        <strain evidence="6 7">Mal33</strain>
    </source>
</reference>
<proteinExistence type="inferred from homology"/>
<name>A0A518J168_9BACT</name>
<dbReference type="PROSITE" id="PS00523">
    <property type="entry name" value="SULFATASE_1"/>
    <property type="match status" value="1"/>
</dbReference>
<dbReference type="PANTHER" id="PTHR42693">
    <property type="entry name" value="ARYLSULFATASE FAMILY MEMBER"/>
    <property type="match status" value="1"/>
</dbReference>
<evidence type="ECO:0000256" key="2">
    <source>
        <dbReference type="ARBA" id="ARBA00022723"/>
    </source>
</evidence>
<evidence type="ECO:0000313" key="6">
    <source>
        <dbReference type="EMBL" id="QDV59078.1"/>
    </source>
</evidence>
<gene>
    <name evidence="6" type="primary">betC_9</name>
    <name evidence="6" type="ORF">Mal33_51030</name>
</gene>
<keyword evidence="2" id="KW-0479">Metal-binding</keyword>
<sequence length="546" mass="61493">MDEGTSPHKLYRERTRDLVHYPKTFSFDAALAINRSSAALRRLSLHLLFQNVLFEVKPAMIFPKHSLLVLPFLLFPIPELRANETRADSTSESQPNIILVMADDQGWGDVGYNGHPFVQTPELDAMARAGFVFDRFYSAAPVCSPTRASVMTGRSPIRTKVTNHGRYMRPHEQTIAESLKDAGYVTGIFGKVHLGSGQPDSPCNPSGMGFDEWVIGLNYFDNDPYLSRNGKIEHRQGKGSVLAMDDALEFLQQHQQGEQPMFAVVWFPSPHDPHQEVPEGPSLYDGEKHAGYYREITLLDQQLGRLRRELKRMEIADDTILWYCSDNGGLNAATSGGRQRKGSIYEGGLRIPSIIEWPARKLSGRTAVPAWTCDIYPTLLAMAGIQSTPPHPLDGIDIRDIIAGQTAKRSKPLGFWHKFQQGQSTYSDRIQKAIMEKQQAGAPLPHDEPRIRKDVDEFPQFSEDVATGHAAWTNWPWKLHRINGKTYELYNLADDPMEATDLSGAPEQQARLKRMQKELNSWMRSVVRSLNGDDYAGLHATEKTKR</sequence>
<comment type="similarity">
    <text evidence="1">Belongs to the sulfatase family.</text>
</comment>
<dbReference type="InterPro" id="IPR050738">
    <property type="entry name" value="Sulfatase"/>
</dbReference>
<dbReference type="EMBL" id="CP036318">
    <property type="protein sequence ID" value="QDV59078.1"/>
    <property type="molecule type" value="Genomic_DNA"/>
</dbReference>
<accession>A0A518J168</accession>
<organism evidence="6 7">
    <name type="scientific">Rosistilla oblonga</name>
    <dbReference type="NCBI Taxonomy" id="2527990"/>
    <lineage>
        <taxon>Bacteria</taxon>
        <taxon>Pseudomonadati</taxon>
        <taxon>Planctomycetota</taxon>
        <taxon>Planctomycetia</taxon>
        <taxon>Pirellulales</taxon>
        <taxon>Pirellulaceae</taxon>
        <taxon>Rosistilla</taxon>
    </lineage>
</organism>
<dbReference type="GO" id="GO:0004065">
    <property type="term" value="F:arylsulfatase activity"/>
    <property type="evidence" value="ECO:0007669"/>
    <property type="project" value="TreeGrafter"/>
</dbReference>
<dbReference type="Pfam" id="PF00884">
    <property type="entry name" value="Sulfatase"/>
    <property type="match status" value="1"/>
</dbReference>
<keyword evidence="3 6" id="KW-0378">Hydrolase</keyword>
<dbReference type="Gene3D" id="3.40.720.10">
    <property type="entry name" value="Alkaline Phosphatase, subunit A"/>
    <property type="match status" value="1"/>
</dbReference>
<evidence type="ECO:0000313" key="7">
    <source>
        <dbReference type="Proteomes" id="UP000316770"/>
    </source>
</evidence>
<keyword evidence="4" id="KW-0106">Calcium</keyword>
<evidence type="ECO:0000259" key="5">
    <source>
        <dbReference type="Pfam" id="PF00884"/>
    </source>
</evidence>
<dbReference type="GO" id="GO:0047753">
    <property type="term" value="F:choline-sulfatase activity"/>
    <property type="evidence" value="ECO:0007669"/>
    <property type="project" value="UniProtKB-EC"/>
</dbReference>
<dbReference type="InterPro" id="IPR000917">
    <property type="entry name" value="Sulfatase_N"/>
</dbReference>
<evidence type="ECO:0000256" key="4">
    <source>
        <dbReference type="ARBA" id="ARBA00022837"/>
    </source>
</evidence>
<dbReference type="Gene3D" id="3.30.1120.10">
    <property type="match status" value="1"/>
</dbReference>